<dbReference type="KEGG" id="val:VDBG_03811"/>
<feature type="region of interest" description="Disordered" evidence="1">
    <location>
        <begin position="28"/>
        <end position="109"/>
    </location>
</feature>
<feature type="compositionally biased region" description="Basic and acidic residues" evidence="1">
    <location>
        <begin position="70"/>
        <end position="83"/>
    </location>
</feature>
<name>C9SHA8_VERA1</name>
<organism evidence="3">
    <name type="scientific">Verticillium alfalfae (strain VaMs.102 / ATCC MYA-4576 / FGSC 10136)</name>
    <name type="common">Verticillium wilt of alfalfa</name>
    <name type="synonym">Verticillium albo-atrum</name>
    <dbReference type="NCBI Taxonomy" id="526221"/>
    <lineage>
        <taxon>Eukaryota</taxon>
        <taxon>Fungi</taxon>
        <taxon>Dikarya</taxon>
        <taxon>Ascomycota</taxon>
        <taxon>Pezizomycotina</taxon>
        <taxon>Sordariomycetes</taxon>
        <taxon>Hypocreomycetidae</taxon>
        <taxon>Glomerellales</taxon>
        <taxon>Plectosphaerellaceae</taxon>
        <taxon>Verticillium</taxon>
    </lineage>
</organism>
<accession>C9SHA8</accession>
<keyword evidence="3" id="KW-1185">Reference proteome</keyword>
<gene>
    <name evidence="2" type="ORF">VDBG_03811</name>
</gene>
<proteinExistence type="predicted"/>
<dbReference type="Proteomes" id="UP000008698">
    <property type="component" value="Unassembled WGS sequence"/>
</dbReference>
<evidence type="ECO:0000313" key="3">
    <source>
        <dbReference type="Proteomes" id="UP000008698"/>
    </source>
</evidence>
<dbReference type="HOGENOM" id="CLU_1628304_0_0_1"/>
<dbReference type="GeneID" id="9532551"/>
<dbReference type="RefSeq" id="XP_003005858.1">
    <property type="nucleotide sequence ID" value="XM_003005812.1"/>
</dbReference>
<dbReference type="AlphaFoldDB" id="C9SHA8"/>
<feature type="region of interest" description="Disordered" evidence="1">
    <location>
        <begin position="125"/>
        <end position="163"/>
    </location>
</feature>
<evidence type="ECO:0000256" key="1">
    <source>
        <dbReference type="SAM" id="MobiDB-lite"/>
    </source>
</evidence>
<feature type="compositionally biased region" description="Pro residues" evidence="1">
    <location>
        <begin position="42"/>
        <end position="51"/>
    </location>
</feature>
<evidence type="ECO:0000313" key="2">
    <source>
        <dbReference type="EMBL" id="EEY17702.1"/>
    </source>
</evidence>
<feature type="compositionally biased region" description="Basic and acidic residues" evidence="1">
    <location>
        <begin position="132"/>
        <end position="142"/>
    </location>
</feature>
<dbReference type="EMBL" id="DS985217">
    <property type="protein sequence ID" value="EEY17702.1"/>
    <property type="molecule type" value="Genomic_DNA"/>
</dbReference>
<sequence>MATRAERMQQRIRGAGHGQVEEVSFQLMLSDETTSTVAPTSPENPPAPTPPVQATRSTPNTSAKRKRVGKSSERQDDRSKASAEKLAITAREEPADATPVSRIATPEATAPIDELDGRFLSSQKGCRQQVYVRREHQPRREEIEESPATAPAHQQATYAKPPR</sequence>
<reference evidence="3" key="1">
    <citation type="journal article" date="2011" name="PLoS Pathog.">
        <title>Comparative genomics yields insights into niche adaptation of plant vascular wilt pathogens.</title>
        <authorList>
            <person name="Klosterman S.J."/>
            <person name="Subbarao K.V."/>
            <person name="Kang S."/>
            <person name="Veronese P."/>
            <person name="Gold S.E."/>
            <person name="Thomma B.P.H.J."/>
            <person name="Chen Z."/>
            <person name="Henrissat B."/>
            <person name="Lee Y.-H."/>
            <person name="Park J."/>
            <person name="Garcia-Pedrajas M.D."/>
            <person name="Barbara D.J."/>
            <person name="Anchieta A."/>
            <person name="de Jonge R."/>
            <person name="Santhanam P."/>
            <person name="Maruthachalam K."/>
            <person name="Atallah Z."/>
            <person name="Amyotte S.G."/>
            <person name="Paz Z."/>
            <person name="Inderbitzin P."/>
            <person name="Hayes R.J."/>
            <person name="Heiman D.I."/>
            <person name="Young S."/>
            <person name="Zeng Q."/>
            <person name="Engels R."/>
            <person name="Galagan J."/>
            <person name="Cuomo C.A."/>
            <person name="Dobinson K.F."/>
            <person name="Ma L.-J."/>
        </authorList>
    </citation>
    <scope>NUCLEOTIDE SEQUENCE [LARGE SCALE GENOMIC DNA]</scope>
    <source>
        <strain evidence="3">VaMs.102 / ATCC MYA-4576 / FGSC 10136</strain>
    </source>
</reference>
<feature type="region of interest" description="Disordered" evidence="1">
    <location>
        <begin position="1"/>
        <end position="20"/>
    </location>
</feature>
<protein>
    <submittedName>
        <fullName evidence="2">Predicted protein</fullName>
    </submittedName>
</protein>